<protein>
    <recommendedName>
        <fullName evidence="1">Hydantoinase A/oxoprolinase domain-containing protein</fullName>
    </recommendedName>
</protein>
<dbReference type="InterPro" id="IPR045079">
    <property type="entry name" value="Oxoprolinase-like"/>
</dbReference>
<dbReference type="Pfam" id="PF01968">
    <property type="entry name" value="Hydantoinase_A"/>
    <property type="match status" value="1"/>
</dbReference>
<proteinExistence type="predicted"/>
<dbReference type="EMBL" id="RHHQ01000007">
    <property type="protein sequence ID" value="RNB90292.1"/>
    <property type="molecule type" value="Genomic_DNA"/>
</dbReference>
<keyword evidence="3" id="KW-1185">Reference proteome</keyword>
<reference evidence="2 3" key="1">
    <citation type="submission" date="2018-10" db="EMBL/GenBank/DDBJ databases">
        <title>Phylogenomics of Brevibacillus.</title>
        <authorList>
            <person name="Dunlap C."/>
        </authorList>
    </citation>
    <scope>NUCLEOTIDE SEQUENCE [LARGE SCALE GENOMIC DNA]</scope>
    <source>
        <strain evidence="2 3">JCM 15716</strain>
    </source>
</reference>
<dbReference type="PANTHER" id="PTHR11365">
    <property type="entry name" value="5-OXOPROLINASE RELATED"/>
    <property type="match status" value="1"/>
</dbReference>
<name>A0A3M8DQD9_9BACL</name>
<dbReference type="InterPro" id="IPR002821">
    <property type="entry name" value="Hydantoinase_A"/>
</dbReference>
<gene>
    <name evidence="2" type="ORF">EDM56_07185</name>
</gene>
<evidence type="ECO:0000313" key="3">
    <source>
        <dbReference type="Proteomes" id="UP000271031"/>
    </source>
</evidence>
<dbReference type="GO" id="GO:0016787">
    <property type="term" value="F:hydrolase activity"/>
    <property type="evidence" value="ECO:0007669"/>
    <property type="project" value="InterPro"/>
</dbReference>
<evidence type="ECO:0000313" key="2">
    <source>
        <dbReference type="EMBL" id="RNB90292.1"/>
    </source>
</evidence>
<sequence length="466" mass="51166">MMYRLGISIDKNWASCVLVDAGNQIVATADGSGNIGVTDTIVTLLRRLFADKEITLQEISHVMIATNCALSRLQDSEQLSRVAVIRLGQASDSLPPLWGADETLRQELGLWCGRLKGGHEIDGTPSFGGGPSIADTERLLDSIQLEQYRSFAVTGIFSPVNKEQEIRIGSWLHQLAGEHTNVTFSYELGGIGFMERENAAILNAALSLRMRADFEGMRERIRCFGLQAPLFFVQNDGTLLPFDAALRQPLRLYYSDFSGSLLGGLHACGRKDAIVIDVASHEIRIGMLENGFPKERRQGQRTAGVRLNLQIPDVVTIAWRRGESVGSRLIELVFHAIQRFQPHYDRLPLIFVGERSQQLVSSFTYPWAEVFVPGMYRTVRAAGACIAPVGGTVDRMYWLEEMSEEQALASAQEEAVSVAIEAGAEPESVQVLSVQNIPLAYVPSKAVRIKAKAIGRLPQAGSPIGV</sequence>
<organism evidence="2 3">
    <name type="scientific">Brevibacillus fluminis</name>
    <dbReference type="NCBI Taxonomy" id="511487"/>
    <lineage>
        <taxon>Bacteria</taxon>
        <taxon>Bacillati</taxon>
        <taxon>Bacillota</taxon>
        <taxon>Bacilli</taxon>
        <taxon>Bacillales</taxon>
        <taxon>Paenibacillaceae</taxon>
        <taxon>Brevibacillus</taxon>
    </lineage>
</organism>
<dbReference type="RefSeq" id="WP_122917220.1">
    <property type="nucleotide sequence ID" value="NZ_RHHQ01000007.1"/>
</dbReference>
<dbReference type="AlphaFoldDB" id="A0A3M8DQD9"/>
<feature type="domain" description="Hydantoinase A/oxoprolinase" evidence="1">
    <location>
        <begin position="196"/>
        <end position="318"/>
    </location>
</feature>
<evidence type="ECO:0000259" key="1">
    <source>
        <dbReference type="Pfam" id="PF01968"/>
    </source>
</evidence>
<accession>A0A3M8DQD9</accession>
<dbReference type="OrthoDB" id="9768323at2"/>
<dbReference type="Proteomes" id="UP000271031">
    <property type="component" value="Unassembled WGS sequence"/>
</dbReference>
<comment type="caution">
    <text evidence="2">The sequence shown here is derived from an EMBL/GenBank/DDBJ whole genome shotgun (WGS) entry which is preliminary data.</text>
</comment>